<reference evidence="3" key="1">
    <citation type="submission" date="2025-08" db="UniProtKB">
        <authorList>
            <consortium name="RefSeq"/>
        </authorList>
    </citation>
    <scope>IDENTIFICATION</scope>
    <source>
        <tissue evidence="3">Muscle</tissue>
    </source>
</reference>
<name>A0A8B7T9D6_HIPAR</name>
<proteinExistence type="predicted"/>
<feature type="region of interest" description="Disordered" evidence="1">
    <location>
        <begin position="262"/>
        <end position="290"/>
    </location>
</feature>
<organism evidence="2 3">
    <name type="scientific">Hipposideros armiger</name>
    <name type="common">Great Himalayan leaf-nosed bat</name>
    <dbReference type="NCBI Taxonomy" id="186990"/>
    <lineage>
        <taxon>Eukaryota</taxon>
        <taxon>Metazoa</taxon>
        <taxon>Chordata</taxon>
        <taxon>Craniata</taxon>
        <taxon>Vertebrata</taxon>
        <taxon>Euteleostomi</taxon>
        <taxon>Mammalia</taxon>
        <taxon>Eutheria</taxon>
        <taxon>Laurasiatheria</taxon>
        <taxon>Chiroptera</taxon>
        <taxon>Yinpterochiroptera</taxon>
        <taxon>Rhinolophoidea</taxon>
        <taxon>Hipposideridae</taxon>
        <taxon>Hipposideros</taxon>
    </lineage>
</organism>
<dbReference type="KEGG" id="hai:109395597"/>
<feature type="compositionally biased region" description="Polar residues" evidence="1">
    <location>
        <begin position="323"/>
        <end position="333"/>
    </location>
</feature>
<accession>A0A8B7T9D6</accession>
<feature type="compositionally biased region" description="Gly residues" evidence="1">
    <location>
        <begin position="27"/>
        <end position="37"/>
    </location>
</feature>
<dbReference type="Proteomes" id="UP000694851">
    <property type="component" value="Unplaced"/>
</dbReference>
<feature type="region of interest" description="Disordered" evidence="1">
    <location>
        <begin position="17"/>
        <end position="169"/>
    </location>
</feature>
<feature type="compositionally biased region" description="Low complexity" evidence="1">
    <location>
        <begin position="38"/>
        <end position="47"/>
    </location>
</feature>
<feature type="region of interest" description="Disordered" evidence="1">
    <location>
        <begin position="310"/>
        <end position="342"/>
    </location>
</feature>
<sequence>MPPLRGYTMGMIRRSLAFPSRARNKAAGGGAEGGGRPLGPRLPVRGPGTEGGSDRSEPAAPARSLASGAAALRPETKYQVPSAAPCHSGGPSGRRRRHPDGVTGRALDPGIRRLDRSRRAPGVGCAEEGAPGRAHRAERGAGRTAPSTPWTGRTITARRPPGSQPLGRHAGLPSAVVFLECPPGHLQTAPATPPPHFIWLSGNPGNVLTSPPRPETPAHSAACRESRPGLGVPRSGSQRAVVADVTGARVGEGGWVSLLPRLASSSGRGGSGASRARPVLGSEGPGCARGAQEVAWPGCGRLRKPLARSLARSAPGAAALAKNPQTSTRSAQPKASDVIRATPLLGERDACFDNREEAER</sequence>
<feature type="compositionally biased region" description="Low complexity" evidence="1">
    <location>
        <begin position="310"/>
        <end position="321"/>
    </location>
</feature>
<dbReference type="GeneID" id="109395597"/>
<evidence type="ECO:0000313" key="3">
    <source>
        <dbReference type="RefSeq" id="XP_019522306.1"/>
    </source>
</evidence>
<feature type="compositionally biased region" description="Low complexity" evidence="1">
    <location>
        <begin position="58"/>
        <end position="73"/>
    </location>
</feature>
<keyword evidence="2" id="KW-1185">Reference proteome</keyword>
<protein>
    <submittedName>
        <fullName evidence="3">Collagen alpha-1(I) chain-like</fullName>
    </submittedName>
</protein>
<dbReference type="OrthoDB" id="10545700at2759"/>
<dbReference type="AlphaFoldDB" id="A0A8B7T9D6"/>
<gene>
    <name evidence="3" type="primary">LOC109395597</name>
</gene>
<evidence type="ECO:0000313" key="2">
    <source>
        <dbReference type="Proteomes" id="UP000694851"/>
    </source>
</evidence>
<feature type="region of interest" description="Disordered" evidence="1">
    <location>
        <begin position="209"/>
        <end position="238"/>
    </location>
</feature>
<evidence type="ECO:0000256" key="1">
    <source>
        <dbReference type="SAM" id="MobiDB-lite"/>
    </source>
</evidence>
<dbReference type="RefSeq" id="XP_019522306.1">
    <property type="nucleotide sequence ID" value="XM_019666761.1"/>
</dbReference>